<feature type="transmembrane region" description="Helical" evidence="2">
    <location>
        <begin position="47"/>
        <end position="70"/>
    </location>
</feature>
<feature type="region of interest" description="Disordered" evidence="1">
    <location>
        <begin position="307"/>
        <end position="389"/>
    </location>
</feature>
<sequence length="389" mass="43119">MSDISGPFNLVATSTDASSALTATPSAKHHGHKSKIASIENQLLSDLLGYSGIILTAILVLLFLIRHYIFEQWLFPRFYRGVWSGMNVDTQRGFTNHHIGMGIKIITLLVGSYPWVCILFGNADFQTPMAKHSNVSMGDLLLILTHLFCSMYIFELLFRAKISPIGVAHHIGAILIAQTATVLSLDLTHQQDATIEFMLCLVWGAFDVLAELWPNIAIILYRVYNDSHYFLMNVFLGTCLITICGTTAETIMIGVFLAQSWSRWELSFKIVTPILHIVFCMAQLHGSRILYSMYLKEKKKVAQAENRMMDPEANNQARSKKIDDDGDQITSLPVAETSESSSPTHTAKTDKSTTVLVAPADGETGESPAAATTTEPPKPSFLDRFTKRA</sequence>
<feature type="transmembrane region" description="Helical" evidence="2">
    <location>
        <begin position="233"/>
        <end position="258"/>
    </location>
</feature>
<protein>
    <recommendedName>
        <fullName evidence="5">TLC domain-containing protein</fullName>
    </recommendedName>
</protein>
<evidence type="ECO:0000256" key="1">
    <source>
        <dbReference type="SAM" id="MobiDB-lite"/>
    </source>
</evidence>
<keyword evidence="2" id="KW-0812">Transmembrane</keyword>
<feature type="transmembrane region" description="Helical" evidence="2">
    <location>
        <begin position="270"/>
        <end position="291"/>
    </location>
</feature>
<gene>
    <name evidence="3" type="ORF">FKW77_004953</name>
</gene>
<proteinExistence type="predicted"/>
<accession>A0A517L367</accession>
<dbReference type="OrthoDB" id="10010954at2759"/>
<dbReference type="Proteomes" id="UP000316270">
    <property type="component" value="Chromosome 4"/>
</dbReference>
<evidence type="ECO:0000313" key="4">
    <source>
        <dbReference type="Proteomes" id="UP000316270"/>
    </source>
</evidence>
<reference evidence="3 4" key="1">
    <citation type="submission" date="2019-07" db="EMBL/GenBank/DDBJ databases">
        <title>Finished genome of Venturia effusa.</title>
        <authorList>
            <person name="Young C.A."/>
            <person name="Cox M.P."/>
            <person name="Ganley A.R.D."/>
            <person name="David W.J."/>
        </authorList>
    </citation>
    <scope>NUCLEOTIDE SEQUENCE [LARGE SCALE GENOMIC DNA]</scope>
    <source>
        <strain evidence="4">albino</strain>
    </source>
</reference>
<dbReference type="EMBL" id="CP042188">
    <property type="protein sequence ID" value="QDS70089.1"/>
    <property type="molecule type" value="Genomic_DNA"/>
</dbReference>
<keyword evidence="2" id="KW-0472">Membrane</keyword>
<feature type="compositionally biased region" description="Low complexity" evidence="1">
    <location>
        <begin position="365"/>
        <end position="375"/>
    </location>
</feature>
<feature type="compositionally biased region" description="Polar residues" evidence="1">
    <location>
        <begin position="337"/>
        <end position="346"/>
    </location>
</feature>
<keyword evidence="2" id="KW-1133">Transmembrane helix</keyword>
<evidence type="ECO:0000313" key="3">
    <source>
        <dbReference type="EMBL" id="QDS70089.1"/>
    </source>
</evidence>
<dbReference type="AlphaFoldDB" id="A0A517L367"/>
<evidence type="ECO:0008006" key="5">
    <source>
        <dbReference type="Google" id="ProtNLM"/>
    </source>
</evidence>
<name>A0A517L367_9PEZI</name>
<feature type="transmembrane region" description="Helical" evidence="2">
    <location>
        <begin position="141"/>
        <end position="158"/>
    </location>
</feature>
<feature type="transmembrane region" description="Helical" evidence="2">
    <location>
        <begin position="165"/>
        <end position="183"/>
    </location>
</feature>
<feature type="transmembrane region" description="Helical" evidence="2">
    <location>
        <begin position="195"/>
        <end position="221"/>
    </location>
</feature>
<evidence type="ECO:0000256" key="2">
    <source>
        <dbReference type="SAM" id="Phobius"/>
    </source>
</evidence>
<feature type="transmembrane region" description="Helical" evidence="2">
    <location>
        <begin position="101"/>
        <end position="121"/>
    </location>
</feature>
<keyword evidence="4" id="KW-1185">Reference proteome</keyword>
<organism evidence="3 4">
    <name type="scientific">Venturia effusa</name>
    <dbReference type="NCBI Taxonomy" id="50376"/>
    <lineage>
        <taxon>Eukaryota</taxon>
        <taxon>Fungi</taxon>
        <taxon>Dikarya</taxon>
        <taxon>Ascomycota</taxon>
        <taxon>Pezizomycotina</taxon>
        <taxon>Dothideomycetes</taxon>
        <taxon>Pleosporomycetidae</taxon>
        <taxon>Venturiales</taxon>
        <taxon>Venturiaceae</taxon>
        <taxon>Venturia</taxon>
    </lineage>
</organism>